<accession>A0A250XU97</accession>
<gene>
    <name evidence="1" type="ORF">CEUSTIGMA_g12878.t1</name>
    <name evidence="2" type="ORF">CEUSTIGMA_g14045.t1</name>
</gene>
<proteinExistence type="predicted"/>
<protein>
    <submittedName>
        <fullName evidence="2">Uncharacterized protein</fullName>
    </submittedName>
</protein>
<dbReference type="STRING" id="1157962.A0A250XU97"/>
<sequence length="179" mass="18521">MADEKTIKAAIKEGGKKGVDLDGVSAMGGVQFFNIAVETPNGDFTLLEKVLEGANAEVDESAEERKGGAGGIGKMFASAGDSQLAIIIHVPAALSEKLSVKEWTETVASAVGAEIVEMGEEVSKCKVLADQAAGKFPLKLRDEAIAAGLALLKTKGLIPAGDDDDDDDVNYAEAAGVEW</sequence>
<comment type="caution">
    <text evidence="2">The sequence shown here is derived from an EMBL/GenBank/DDBJ whole genome shotgun (WGS) entry which is preliminary data.</text>
</comment>
<keyword evidence="3" id="KW-1185">Reference proteome</keyword>
<evidence type="ECO:0000313" key="1">
    <source>
        <dbReference type="EMBL" id="GAX85462.1"/>
    </source>
</evidence>
<evidence type="ECO:0000313" key="3">
    <source>
        <dbReference type="Proteomes" id="UP000232323"/>
    </source>
</evidence>
<evidence type="ECO:0000313" key="2">
    <source>
        <dbReference type="EMBL" id="GAX86637.1"/>
    </source>
</evidence>
<organism evidence="2 3">
    <name type="scientific">Chlamydomonas eustigma</name>
    <dbReference type="NCBI Taxonomy" id="1157962"/>
    <lineage>
        <taxon>Eukaryota</taxon>
        <taxon>Viridiplantae</taxon>
        <taxon>Chlorophyta</taxon>
        <taxon>core chlorophytes</taxon>
        <taxon>Chlorophyceae</taxon>
        <taxon>CS clade</taxon>
        <taxon>Chlamydomonadales</taxon>
        <taxon>Chlamydomonadaceae</taxon>
        <taxon>Chlamydomonas</taxon>
    </lineage>
</organism>
<dbReference type="AlphaFoldDB" id="A0A250XU97"/>
<dbReference type="OrthoDB" id="249703at2759"/>
<reference evidence="2 3" key="1">
    <citation type="submission" date="2017-08" db="EMBL/GenBank/DDBJ databases">
        <title>Acidophilic green algal genome provides insights into adaptation to an acidic environment.</title>
        <authorList>
            <person name="Hirooka S."/>
            <person name="Hirose Y."/>
            <person name="Kanesaki Y."/>
            <person name="Higuchi S."/>
            <person name="Fujiwara T."/>
            <person name="Onuma R."/>
            <person name="Era A."/>
            <person name="Ohbayashi R."/>
            <person name="Uzuka A."/>
            <person name="Nozaki H."/>
            <person name="Yoshikawa H."/>
            <person name="Miyagishima S.Y."/>
        </authorList>
    </citation>
    <scope>NUCLEOTIDE SEQUENCE [LARGE SCALE GENOMIC DNA]</scope>
    <source>
        <strain evidence="2 3">NIES-2499</strain>
    </source>
</reference>
<name>A0A250XU97_9CHLO</name>
<dbReference type="EMBL" id="BEGY01000170">
    <property type="protein sequence ID" value="GAX85462.1"/>
    <property type="molecule type" value="Genomic_DNA"/>
</dbReference>
<dbReference type="EMBL" id="BEGY01000426">
    <property type="protein sequence ID" value="GAX86637.1"/>
    <property type="molecule type" value="Genomic_DNA"/>
</dbReference>
<dbReference type="Proteomes" id="UP000232323">
    <property type="component" value="Unassembled WGS sequence"/>
</dbReference>